<dbReference type="InterPro" id="IPR046427">
    <property type="entry name" value="Legumain_prodom_sf"/>
</dbReference>
<keyword evidence="12" id="KW-1185">Reference proteome</keyword>
<sequence length="462" mass="52904">MGLSVQILTLVFLSYITVNALPFGDHLVPGVDNSNKWVVLCAGSGGWENYGDQAVVYRAYHLLRSYGIPDDHIIVFHYDDIANDTENPTPGIVINEIGGPDVYKGVPKDYTGDDNNPDNFLKVIQGDLELAYQGKKVVNSGVDDHIFILFADHGASHYVQFSTGLLHADDLNNAFISMHKNNSFAKLVVYIDACESGSMFRKILPDNINVYAISSSKHNELSWYWNYSEKYKTFLSSFFANNWLVNDEQNDLDKEAIQQQYEYFKEHTLVNYTWLNTTHVLHAQQYGDLSISNLTVSQFLGHKPKGQTNTVTKSEQNNDAVNKWDVSLDLLHRRIDETEDIDEKNGYLKKLENLYKGRQYVDNHMTEYVNSIQHFIPNIATNAILHTKQELNNRHCYRLLVDTFQKNCFDITKNSYTLRKMNIFVNICEHLGHDSNGVNTAVDHLLQYCRHNIQPEFATNIV</sequence>
<feature type="active site" description="Nucleophile" evidence="8">
    <location>
        <position position="194"/>
    </location>
</feature>
<dbReference type="Pfam" id="PF20985">
    <property type="entry name" value="Legum_prodom"/>
    <property type="match status" value="1"/>
</dbReference>
<evidence type="ECO:0000259" key="10">
    <source>
        <dbReference type="Pfam" id="PF20985"/>
    </source>
</evidence>
<feature type="active site" evidence="8">
    <location>
        <position position="153"/>
    </location>
</feature>
<evidence type="ECO:0000256" key="6">
    <source>
        <dbReference type="ARBA" id="ARBA00022801"/>
    </source>
</evidence>
<dbReference type="InterPro" id="IPR048501">
    <property type="entry name" value="Legum_prodom"/>
</dbReference>
<dbReference type="GO" id="GO:0051603">
    <property type="term" value="P:proteolysis involved in protein catabolic process"/>
    <property type="evidence" value="ECO:0007669"/>
    <property type="project" value="TreeGrafter"/>
</dbReference>
<gene>
    <name evidence="11" type="ORF">ONB1V03_LOCUS7332</name>
</gene>
<dbReference type="PANTHER" id="PTHR12000">
    <property type="entry name" value="HEMOGLOBINASE FAMILY MEMBER"/>
    <property type="match status" value="1"/>
</dbReference>
<dbReference type="PANTHER" id="PTHR12000:SF42">
    <property type="entry name" value="LEGUMAIN"/>
    <property type="match status" value="1"/>
</dbReference>
<dbReference type="InterPro" id="IPR001096">
    <property type="entry name" value="Peptidase_C13"/>
</dbReference>
<dbReference type="EMBL" id="CAJPVJ010003679">
    <property type="protein sequence ID" value="CAG2167835.1"/>
    <property type="molecule type" value="Genomic_DNA"/>
</dbReference>
<evidence type="ECO:0000256" key="8">
    <source>
        <dbReference type="PIRSR" id="PIRSR019663-1"/>
    </source>
</evidence>
<dbReference type="PIRSF" id="PIRSF019663">
    <property type="entry name" value="Legumain"/>
    <property type="match status" value="1"/>
</dbReference>
<evidence type="ECO:0000313" key="12">
    <source>
        <dbReference type="Proteomes" id="UP000728032"/>
    </source>
</evidence>
<evidence type="ECO:0000256" key="9">
    <source>
        <dbReference type="SAM" id="SignalP"/>
    </source>
</evidence>
<keyword evidence="7" id="KW-0788">Thiol protease</keyword>
<feature type="signal peptide" evidence="9">
    <location>
        <begin position="1"/>
        <end position="20"/>
    </location>
</feature>
<comment type="catalytic activity">
    <reaction evidence="1">
        <text>Hydrolysis of proteins and small molecule substrates at -Asn-|-Xaa- bonds.</text>
        <dbReference type="EC" id="3.4.22.34"/>
    </reaction>
</comment>
<name>A0A7R9QM99_9ACAR</name>
<protein>
    <recommendedName>
        <fullName evidence="3">legumain</fullName>
        <ecNumber evidence="3">3.4.22.34</ecNumber>
    </recommendedName>
</protein>
<dbReference type="FunFam" id="3.40.50.1460:FF:000006">
    <property type="entry name" value="Legumain"/>
    <property type="match status" value="1"/>
</dbReference>
<dbReference type="Pfam" id="PF01650">
    <property type="entry name" value="Peptidase_C13"/>
    <property type="match status" value="1"/>
</dbReference>
<keyword evidence="6" id="KW-0378">Hydrolase</keyword>
<accession>A0A7R9QM99</accession>
<evidence type="ECO:0000256" key="7">
    <source>
        <dbReference type="ARBA" id="ARBA00022807"/>
    </source>
</evidence>
<keyword evidence="4" id="KW-0645">Protease</keyword>
<feature type="chain" id="PRO_5036211910" description="legumain" evidence="9">
    <location>
        <begin position="21"/>
        <end position="462"/>
    </location>
</feature>
<dbReference type="AlphaFoldDB" id="A0A7R9QM99"/>
<dbReference type="GO" id="GO:0006624">
    <property type="term" value="P:vacuolar protein processing"/>
    <property type="evidence" value="ECO:0007669"/>
    <property type="project" value="TreeGrafter"/>
</dbReference>
<keyword evidence="5 9" id="KW-0732">Signal</keyword>
<dbReference type="Proteomes" id="UP000728032">
    <property type="component" value="Unassembled WGS sequence"/>
</dbReference>
<evidence type="ECO:0000313" key="11">
    <source>
        <dbReference type="EMBL" id="CAD7649524.1"/>
    </source>
</evidence>
<evidence type="ECO:0000256" key="5">
    <source>
        <dbReference type="ARBA" id="ARBA00022729"/>
    </source>
</evidence>
<organism evidence="11">
    <name type="scientific">Oppiella nova</name>
    <dbReference type="NCBI Taxonomy" id="334625"/>
    <lineage>
        <taxon>Eukaryota</taxon>
        <taxon>Metazoa</taxon>
        <taxon>Ecdysozoa</taxon>
        <taxon>Arthropoda</taxon>
        <taxon>Chelicerata</taxon>
        <taxon>Arachnida</taxon>
        <taxon>Acari</taxon>
        <taxon>Acariformes</taxon>
        <taxon>Sarcoptiformes</taxon>
        <taxon>Oribatida</taxon>
        <taxon>Brachypylina</taxon>
        <taxon>Oppioidea</taxon>
        <taxon>Oppiidae</taxon>
        <taxon>Oppiella</taxon>
    </lineage>
</organism>
<dbReference type="OrthoDB" id="192611at2759"/>
<evidence type="ECO:0000256" key="2">
    <source>
        <dbReference type="ARBA" id="ARBA00009941"/>
    </source>
</evidence>
<dbReference type="Gene3D" id="1.10.132.130">
    <property type="match status" value="1"/>
</dbReference>
<dbReference type="PRINTS" id="PR00776">
    <property type="entry name" value="HEMOGLOBNASE"/>
</dbReference>
<dbReference type="GO" id="GO:0004197">
    <property type="term" value="F:cysteine-type endopeptidase activity"/>
    <property type="evidence" value="ECO:0007669"/>
    <property type="project" value="UniProtKB-EC"/>
</dbReference>
<dbReference type="Gene3D" id="3.40.50.1460">
    <property type="match status" value="1"/>
</dbReference>
<evidence type="ECO:0000256" key="3">
    <source>
        <dbReference type="ARBA" id="ARBA00012628"/>
    </source>
</evidence>
<evidence type="ECO:0000256" key="1">
    <source>
        <dbReference type="ARBA" id="ARBA00000810"/>
    </source>
</evidence>
<comment type="similarity">
    <text evidence="2">Belongs to the peptidase C13 family.</text>
</comment>
<dbReference type="EMBL" id="OC918504">
    <property type="protein sequence ID" value="CAD7649524.1"/>
    <property type="molecule type" value="Genomic_DNA"/>
</dbReference>
<dbReference type="GO" id="GO:0005773">
    <property type="term" value="C:vacuole"/>
    <property type="evidence" value="ECO:0007669"/>
    <property type="project" value="GOC"/>
</dbReference>
<proteinExistence type="inferred from homology"/>
<evidence type="ECO:0000256" key="4">
    <source>
        <dbReference type="ARBA" id="ARBA00022670"/>
    </source>
</evidence>
<dbReference type="CDD" id="cd21115">
    <property type="entry name" value="legumain_C"/>
    <property type="match status" value="1"/>
</dbReference>
<dbReference type="EC" id="3.4.22.34" evidence="3"/>
<feature type="domain" description="Legumain prodomain" evidence="10">
    <location>
        <begin position="349"/>
        <end position="431"/>
    </location>
</feature>
<reference evidence="11" key="1">
    <citation type="submission" date="2020-11" db="EMBL/GenBank/DDBJ databases">
        <authorList>
            <person name="Tran Van P."/>
        </authorList>
    </citation>
    <scope>NUCLEOTIDE SEQUENCE</scope>
</reference>